<name>A0A0A9GBH3_ARUDO</name>
<accession>A0A0A9GBH3</accession>
<dbReference type="EMBL" id="GBRH01179878">
    <property type="protein sequence ID" value="JAE18018.1"/>
    <property type="molecule type" value="Transcribed_RNA"/>
</dbReference>
<reference evidence="1" key="2">
    <citation type="journal article" date="2015" name="Data Brief">
        <title>Shoot transcriptome of the giant reed, Arundo donax.</title>
        <authorList>
            <person name="Barrero R.A."/>
            <person name="Guerrero F.D."/>
            <person name="Moolhuijzen P."/>
            <person name="Goolsby J.A."/>
            <person name="Tidwell J."/>
            <person name="Bellgard S.E."/>
            <person name="Bellgard M.I."/>
        </authorList>
    </citation>
    <scope>NUCLEOTIDE SEQUENCE</scope>
    <source>
        <tissue evidence="1">Shoot tissue taken approximately 20 cm above the soil surface</tissue>
    </source>
</reference>
<protein>
    <submittedName>
        <fullName evidence="1">Uncharacterized protein</fullName>
    </submittedName>
</protein>
<evidence type="ECO:0000313" key="1">
    <source>
        <dbReference type="EMBL" id="JAE18018.1"/>
    </source>
</evidence>
<proteinExistence type="predicted"/>
<organism evidence="1">
    <name type="scientific">Arundo donax</name>
    <name type="common">Giant reed</name>
    <name type="synonym">Donax arundinaceus</name>
    <dbReference type="NCBI Taxonomy" id="35708"/>
    <lineage>
        <taxon>Eukaryota</taxon>
        <taxon>Viridiplantae</taxon>
        <taxon>Streptophyta</taxon>
        <taxon>Embryophyta</taxon>
        <taxon>Tracheophyta</taxon>
        <taxon>Spermatophyta</taxon>
        <taxon>Magnoliopsida</taxon>
        <taxon>Liliopsida</taxon>
        <taxon>Poales</taxon>
        <taxon>Poaceae</taxon>
        <taxon>PACMAD clade</taxon>
        <taxon>Arundinoideae</taxon>
        <taxon>Arundineae</taxon>
        <taxon>Arundo</taxon>
    </lineage>
</organism>
<sequence>MDLPMYLRVKKKHKKTIILFRVVHPPCK</sequence>
<dbReference type="AlphaFoldDB" id="A0A0A9GBH3"/>
<reference evidence="1" key="1">
    <citation type="submission" date="2014-09" db="EMBL/GenBank/DDBJ databases">
        <authorList>
            <person name="Magalhaes I.L.F."/>
            <person name="Oliveira U."/>
            <person name="Santos F.R."/>
            <person name="Vidigal T.H.D.A."/>
            <person name="Brescovit A.D."/>
            <person name="Santos A.J."/>
        </authorList>
    </citation>
    <scope>NUCLEOTIDE SEQUENCE</scope>
    <source>
        <tissue evidence="1">Shoot tissue taken approximately 20 cm above the soil surface</tissue>
    </source>
</reference>